<organism evidence="1 2">
    <name type="scientific">Nitrososphaera gargensis (strain Ga9.2)</name>
    <dbReference type="NCBI Taxonomy" id="1237085"/>
    <lineage>
        <taxon>Archaea</taxon>
        <taxon>Nitrososphaerota</taxon>
        <taxon>Nitrososphaeria</taxon>
        <taxon>Nitrososphaerales</taxon>
        <taxon>Nitrososphaeraceae</taxon>
        <taxon>Nitrososphaera</taxon>
    </lineage>
</organism>
<proteinExistence type="predicted"/>
<protein>
    <submittedName>
        <fullName evidence="1">Uncharacterized protein</fullName>
    </submittedName>
</protein>
<dbReference type="KEGG" id="nga:Ngar_c09850"/>
<dbReference type="HOGENOM" id="CLU_2875203_0_0_2"/>
<dbReference type="EMBL" id="CP002408">
    <property type="protein sequence ID" value="AFU57927.1"/>
    <property type="molecule type" value="Genomic_DNA"/>
</dbReference>
<dbReference type="InParanoid" id="K0IIL5"/>
<name>K0IIL5_NITGG</name>
<dbReference type="BioCyc" id="CNIT1237085:G1324-983-MONOMER"/>
<reference evidence="1 2" key="1">
    <citation type="journal article" date="2012" name="Environ. Microbiol.">
        <title>The genome of the ammonia-oxidizing Candidatus Nitrososphaera gargensis: insights into metabolic versatility and environmental adaptations.</title>
        <authorList>
            <person name="Spang A."/>
            <person name="Poehlein A."/>
            <person name="Offre P."/>
            <person name="Zumbragel S."/>
            <person name="Haider S."/>
            <person name="Rychlik N."/>
            <person name="Nowka B."/>
            <person name="Schmeisser C."/>
            <person name="Lebedeva E.V."/>
            <person name="Rattei T."/>
            <person name="Bohm C."/>
            <person name="Schmid M."/>
            <person name="Galushko A."/>
            <person name="Hatzenpichler R."/>
            <person name="Weinmaier T."/>
            <person name="Daniel R."/>
            <person name="Schleper C."/>
            <person name="Spieck E."/>
            <person name="Streit W."/>
            <person name="Wagner M."/>
        </authorList>
    </citation>
    <scope>NUCLEOTIDE SEQUENCE [LARGE SCALE GENOMIC DNA]</scope>
    <source>
        <strain evidence="2">Ga9.2</strain>
    </source>
</reference>
<accession>K0IIL5</accession>
<evidence type="ECO:0000313" key="1">
    <source>
        <dbReference type="EMBL" id="AFU57927.1"/>
    </source>
</evidence>
<dbReference type="Proteomes" id="UP000008037">
    <property type="component" value="Chromosome"/>
</dbReference>
<dbReference type="AlphaFoldDB" id="K0IIL5"/>
<keyword evidence="2" id="KW-1185">Reference proteome</keyword>
<evidence type="ECO:0000313" key="2">
    <source>
        <dbReference type="Proteomes" id="UP000008037"/>
    </source>
</evidence>
<gene>
    <name evidence="1" type="ordered locus">Ngar_c09850</name>
</gene>
<sequence length="63" mass="7257">MADDELKRKMRDFVGNNTRLCVYQLQTIIDGNNIKGVVVAGVPDFPWICGDELYQNLSREFLH</sequence>